<dbReference type="OrthoDB" id="3452668at2"/>
<dbReference type="Proteomes" id="UP000317940">
    <property type="component" value="Unassembled WGS sequence"/>
</dbReference>
<evidence type="ECO:0000256" key="2">
    <source>
        <dbReference type="SAM" id="Phobius"/>
    </source>
</evidence>
<feature type="transmembrane region" description="Helical" evidence="2">
    <location>
        <begin position="305"/>
        <end position="328"/>
    </location>
</feature>
<reference evidence="4 5" key="1">
    <citation type="submission" date="2019-06" db="EMBL/GenBank/DDBJ databases">
        <title>Sequencing the genomes of 1000 actinobacteria strains.</title>
        <authorList>
            <person name="Klenk H.-P."/>
        </authorList>
    </citation>
    <scope>NUCLEOTIDE SEQUENCE [LARGE SCALE GENOMIC DNA]</scope>
    <source>
        <strain evidence="4 5">DSM 44826</strain>
    </source>
</reference>
<dbReference type="RefSeq" id="WP_145903655.1">
    <property type="nucleotide sequence ID" value="NZ_BAAAMZ010000008.1"/>
</dbReference>
<evidence type="ECO:0000313" key="5">
    <source>
        <dbReference type="Proteomes" id="UP000317940"/>
    </source>
</evidence>
<dbReference type="GO" id="GO:0016740">
    <property type="term" value="F:transferase activity"/>
    <property type="evidence" value="ECO:0007669"/>
    <property type="project" value="UniProtKB-KW"/>
</dbReference>
<keyword evidence="2" id="KW-0472">Membrane</keyword>
<dbReference type="Pfam" id="PF13480">
    <property type="entry name" value="Acetyltransf_6"/>
    <property type="match status" value="1"/>
</dbReference>
<organism evidence="4 5">
    <name type="scientific">Kitasatospora viridis</name>
    <dbReference type="NCBI Taxonomy" id="281105"/>
    <lineage>
        <taxon>Bacteria</taxon>
        <taxon>Bacillati</taxon>
        <taxon>Actinomycetota</taxon>
        <taxon>Actinomycetes</taxon>
        <taxon>Kitasatosporales</taxon>
        <taxon>Streptomycetaceae</taxon>
        <taxon>Kitasatospora</taxon>
    </lineage>
</organism>
<gene>
    <name evidence="4" type="ORF">FHX73_111054</name>
</gene>
<evidence type="ECO:0000259" key="3">
    <source>
        <dbReference type="Pfam" id="PF13480"/>
    </source>
</evidence>
<feature type="domain" description="BioF2-like acetyltransferase" evidence="3">
    <location>
        <begin position="193"/>
        <end position="336"/>
    </location>
</feature>
<name>A0A561UD19_9ACTN</name>
<keyword evidence="5" id="KW-1185">Reference proteome</keyword>
<protein>
    <submittedName>
        <fullName evidence="4">CelD/BcsL family acetyltransferase involved in cellulose biosynthesis</fullName>
    </submittedName>
</protein>
<sequence length="389" mass="43114">MTDTRRAAAVPAPARPGDPAGPAEAVRWQTEVRRDDGALDELAAEWDDLAERCATATPFQAAAWQASWWRQYGRPGRLRVVLVRRGGRLVAATALHRTRGGVLTALGGGLIDCTDLLLDDRYTDEAAARLAAALPLRRPWQALELREVPPGSAAHQVYAHWSGRRHQLLDSLCQHLPAVSMERMYDRMPGRTAQKRRAKQRKLEAVGVRAERVEPAAVPAAMGELLRLHALQWETRGVTPEHTTERFRAHLAESTAGLAERGQAVVYRYHLDGELVAVDLLLLGRTFAGLYLYGAHPGLRERLDVAGLLFATGLAEAVAAGVPVISLMRGDEPYKSRWRPDREHNHRLLLGPRRGAVLLSLRLAAVRGRAALAPRLREPVRRLRALLRR</sequence>
<keyword evidence="2" id="KW-1133">Transmembrane helix</keyword>
<evidence type="ECO:0000256" key="1">
    <source>
        <dbReference type="SAM" id="MobiDB-lite"/>
    </source>
</evidence>
<dbReference type="EMBL" id="VIWT01000001">
    <property type="protein sequence ID" value="TWF97274.1"/>
    <property type="molecule type" value="Genomic_DNA"/>
</dbReference>
<evidence type="ECO:0000313" key="4">
    <source>
        <dbReference type="EMBL" id="TWF97274.1"/>
    </source>
</evidence>
<dbReference type="Gene3D" id="3.40.630.30">
    <property type="match status" value="1"/>
</dbReference>
<keyword evidence="2" id="KW-0812">Transmembrane</keyword>
<dbReference type="SUPFAM" id="SSF55729">
    <property type="entry name" value="Acyl-CoA N-acyltransferases (Nat)"/>
    <property type="match status" value="1"/>
</dbReference>
<keyword evidence="4" id="KW-0808">Transferase</keyword>
<accession>A0A561UD19</accession>
<feature type="transmembrane region" description="Helical" evidence="2">
    <location>
        <begin position="275"/>
        <end position="293"/>
    </location>
</feature>
<proteinExistence type="predicted"/>
<feature type="region of interest" description="Disordered" evidence="1">
    <location>
        <begin position="1"/>
        <end position="23"/>
    </location>
</feature>
<dbReference type="InterPro" id="IPR038740">
    <property type="entry name" value="BioF2-like_GNAT_dom"/>
</dbReference>
<dbReference type="InterPro" id="IPR016181">
    <property type="entry name" value="Acyl_CoA_acyltransferase"/>
</dbReference>
<comment type="caution">
    <text evidence="4">The sequence shown here is derived from an EMBL/GenBank/DDBJ whole genome shotgun (WGS) entry which is preliminary data.</text>
</comment>
<dbReference type="AlphaFoldDB" id="A0A561UD19"/>
<feature type="compositionally biased region" description="Low complexity" evidence="1">
    <location>
        <begin position="7"/>
        <end position="23"/>
    </location>
</feature>